<evidence type="ECO:0008006" key="5">
    <source>
        <dbReference type="Google" id="ProtNLM"/>
    </source>
</evidence>
<proteinExistence type="predicted"/>
<evidence type="ECO:0000256" key="2">
    <source>
        <dbReference type="SAM" id="Phobius"/>
    </source>
</evidence>
<keyword evidence="2" id="KW-1133">Transmembrane helix</keyword>
<accession>A0A7K3S0F3</accession>
<feature type="transmembrane region" description="Helical" evidence="2">
    <location>
        <begin position="9"/>
        <end position="28"/>
    </location>
</feature>
<evidence type="ECO:0000313" key="3">
    <source>
        <dbReference type="EMBL" id="NEC20869.1"/>
    </source>
</evidence>
<evidence type="ECO:0000256" key="1">
    <source>
        <dbReference type="SAM" id="MobiDB-lite"/>
    </source>
</evidence>
<name>A0A7K3S0F3_9ACTN</name>
<feature type="region of interest" description="Disordered" evidence="1">
    <location>
        <begin position="137"/>
        <end position="162"/>
    </location>
</feature>
<feature type="compositionally biased region" description="Basic and acidic residues" evidence="1">
    <location>
        <begin position="146"/>
        <end position="155"/>
    </location>
</feature>
<reference evidence="3 4" key="1">
    <citation type="submission" date="2020-01" db="EMBL/GenBank/DDBJ databases">
        <title>Insect and environment-associated Actinomycetes.</title>
        <authorList>
            <person name="Currrie C."/>
            <person name="Chevrette M."/>
            <person name="Carlson C."/>
            <person name="Stubbendieck R."/>
            <person name="Wendt-Pienkowski E."/>
        </authorList>
    </citation>
    <scope>NUCLEOTIDE SEQUENCE [LARGE SCALE GENOMIC DNA]</scope>
    <source>
        <strain evidence="3 4">SID7590</strain>
    </source>
</reference>
<comment type="caution">
    <text evidence="3">The sequence shown here is derived from an EMBL/GenBank/DDBJ whole genome shotgun (WGS) entry which is preliminary data.</text>
</comment>
<protein>
    <recommendedName>
        <fullName evidence="5">DUF3592 domain-containing protein</fullName>
    </recommendedName>
</protein>
<dbReference type="Proteomes" id="UP000469670">
    <property type="component" value="Unassembled WGS sequence"/>
</dbReference>
<dbReference type="AlphaFoldDB" id="A0A7K3S0F3"/>
<dbReference type="EMBL" id="JAAGMP010000973">
    <property type="protein sequence ID" value="NEC20869.1"/>
    <property type="molecule type" value="Genomic_DNA"/>
</dbReference>
<gene>
    <name evidence="3" type="ORF">G3I50_21870</name>
</gene>
<feature type="transmembrane region" description="Helical" evidence="2">
    <location>
        <begin position="103"/>
        <end position="128"/>
    </location>
</feature>
<keyword evidence="2" id="KW-0812">Transmembrane</keyword>
<sequence>MTRGSKRAIAGYCTLTLMAVAATAWALMSGLARLDLVGDAVQVRIVECHSEGGGRGGSYSVCSGPQVGNEAYTLKLRYDGREGEIVKAVRTPWSGYTPVDRSFVSWGVHVLMPVLPILGGAVTGALALREVRRVRRDSRSNAGAHSGHDAEEDGRSSASTSL</sequence>
<organism evidence="3 4">
    <name type="scientific">Streptomyces parvus</name>
    <dbReference type="NCBI Taxonomy" id="66428"/>
    <lineage>
        <taxon>Bacteria</taxon>
        <taxon>Bacillati</taxon>
        <taxon>Actinomycetota</taxon>
        <taxon>Actinomycetes</taxon>
        <taxon>Kitasatosporales</taxon>
        <taxon>Streptomycetaceae</taxon>
        <taxon>Streptomyces</taxon>
    </lineage>
</organism>
<evidence type="ECO:0000313" key="4">
    <source>
        <dbReference type="Proteomes" id="UP000469670"/>
    </source>
</evidence>
<dbReference type="RefSeq" id="WP_164204717.1">
    <property type="nucleotide sequence ID" value="NZ_JAAGMP010000973.1"/>
</dbReference>
<keyword evidence="2" id="KW-0472">Membrane</keyword>